<comment type="caution">
    <text evidence="1">The sequence shown here is derived from an EMBL/GenBank/DDBJ whole genome shotgun (WGS) entry which is preliminary data.</text>
</comment>
<keyword evidence="2" id="KW-1185">Reference proteome</keyword>
<reference evidence="1 2" key="1">
    <citation type="submission" date="2019-04" db="EMBL/GenBank/DDBJ databases">
        <title>Aspergillus burnettii sp. nov., novel species from soil in southeast Queensland.</title>
        <authorList>
            <person name="Gilchrist C.L.M."/>
            <person name="Pitt J.I."/>
            <person name="Lange L."/>
            <person name="Lacey H.J."/>
            <person name="Vuong D."/>
            <person name="Midgley D.J."/>
            <person name="Greenfield P."/>
            <person name="Bradbury M."/>
            <person name="Lacey E."/>
            <person name="Busk P.K."/>
            <person name="Pilgaard B."/>
            <person name="Chooi Y.H."/>
            <person name="Piggott A.M."/>
        </authorList>
    </citation>
    <scope>NUCLEOTIDE SEQUENCE [LARGE SCALE GENOMIC DNA]</scope>
    <source>
        <strain evidence="1 2">FRR 5400</strain>
    </source>
</reference>
<organism evidence="1 2">
    <name type="scientific">Petromyces alliaceus</name>
    <name type="common">Aspergillus alliaceus</name>
    <dbReference type="NCBI Taxonomy" id="209559"/>
    <lineage>
        <taxon>Eukaryota</taxon>
        <taxon>Fungi</taxon>
        <taxon>Dikarya</taxon>
        <taxon>Ascomycota</taxon>
        <taxon>Pezizomycotina</taxon>
        <taxon>Eurotiomycetes</taxon>
        <taxon>Eurotiomycetidae</taxon>
        <taxon>Eurotiales</taxon>
        <taxon>Aspergillaceae</taxon>
        <taxon>Aspergillus</taxon>
        <taxon>Aspergillus subgen. Circumdati</taxon>
    </lineage>
</organism>
<dbReference type="Proteomes" id="UP000541154">
    <property type="component" value="Unassembled WGS sequence"/>
</dbReference>
<evidence type="ECO:0000313" key="2">
    <source>
        <dbReference type="Proteomes" id="UP000541154"/>
    </source>
</evidence>
<sequence>MRTAGALVYRSLLYLPQYPYRQPIHDFLAYMGLLRALAWALPAEARLVYEISKWRRPDPRQTPEDSFSRALQLPERASLSRLMRNMQGSKRSRELLILPALATCSVILNLPKRTTMMSDEMSHDVLDVLFSIQLQIIWLMQPPRDGFRATARKLVGDERLHE</sequence>
<name>A0A8H5ZUI9_PETAA</name>
<protein>
    <submittedName>
        <fullName evidence="1">Uncharacterized protein</fullName>
    </submittedName>
</protein>
<proteinExistence type="predicted"/>
<accession>A0A8H5ZUI9</accession>
<dbReference type="AlphaFoldDB" id="A0A8H5ZUI9"/>
<dbReference type="EMBL" id="SPNV01000416">
    <property type="protein sequence ID" value="KAF5855552.1"/>
    <property type="molecule type" value="Genomic_DNA"/>
</dbReference>
<gene>
    <name evidence="1" type="ORF">ETB97_008990</name>
</gene>
<evidence type="ECO:0000313" key="1">
    <source>
        <dbReference type="EMBL" id="KAF5855552.1"/>
    </source>
</evidence>